<evidence type="ECO:0000259" key="8">
    <source>
        <dbReference type="Pfam" id="PF01385"/>
    </source>
</evidence>
<organism evidence="11 12">
    <name type="scientific">Bifidobacterium breve</name>
    <dbReference type="NCBI Taxonomy" id="1685"/>
    <lineage>
        <taxon>Bacteria</taxon>
        <taxon>Bacillati</taxon>
        <taxon>Actinomycetota</taxon>
        <taxon>Actinomycetes</taxon>
        <taxon>Bifidobacteriales</taxon>
        <taxon>Bifidobacteriaceae</taxon>
        <taxon>Bifidobacterium</taxon>
    </lineage>
</organism>
<dbReference type="GO" id="GO:0006310">
    <property type="term" value="P:DNA recombination"/>
    <property type="evidence" value="ECO:0007669"/>
    <property type="project" value="UniProtKB-KW"/>
</dbReference>
<dbReference type="RefSeq" id="WP_106641431.1">
    <property type="nucleotide sequence ID" value="NZ_CP021558.1"/>
</dbReference>
<comment type="similarity">
    <text evidence="1">In the C-terminal section; belongs to the transposase 35 family.</text>
</comment>
<keyword evidence="4" id="KW-0862">Zinc</keyword>
<evidence type="ECO:0000256" key="1">
    <source>
        <dbReference type="ARBA" id="ARBA00008761"/>
    </source>
</evidence>
<evidence type="ECO:0000256" key="2">
    <source>
        <dbReference type="ARBA" id="ARBA00022578"/>
    </source>
</evidence>
<dbReference type="EMBL" id="CP021558">
    <property type="protein sequence ID" value="AUE03086.1"/>
    <property type="molecule type" value="Genomic_DNA"/>
</dbReference>
<name>A0A2K9BSL0_BIFBR</name>
<gene>
    <name evidence="11" type="ORF">BB215W447A_1068</name>
</gene>
<feature type="domain" description="Cas12f1-like TNB" evidence="9">
    <location>
        <begin position="295"/>
        <end position="348"/>
    </location>
</feature>
<evidence type="ECO:0000259" key="9">
    <source>
        <dbReference type="Pfam" id="PF07282"/>
    </source>
</evidence>
<keyword evidence="5" id="KW-0238">DNA-binding</keyword>
<keyword evidence="3" id="KW-0479">Metal-binding</keyword>
<evidence type="ECO:0000256" key="3">
    <source>
        <dbReference type="ARBA" id="ARBA00022723"/>
    </source>
</evidence>
<sequence length="396" mass="45577">MQRTFKTRLKVNDVESNILAQWCGVSRLAYNVCLDQWNRDYENGVKHNYYSIKKWFNSVKREMFPFITGVSKWVPEAAIRDLDTAFRNMYRHAAKHPRFHKKGVRDSFRIDGSVIAVSGKNLKLPKGLCLRLMERFRYENQVNKINNATISRKAGYWFASISCDIGDPVRENQGAGVLGVDVGVKSLAVCSDGTVIDNPKTLYRREKRKKHLQRMVARKQKGSNNRRKAKALLARYEYRTAVKREDWLHKASDRIARDNRVCFMEDLNVKGMLSNHRLAKSISDCSLNELHRQLAYKTTVRDIDRWYPSSRICSNCGSRKPMPLSERTYRCEQCGMVMDCDLNAALNILHVGMANYPELMPAEDDTPEATGAASRQATAPDETGIDHQTLRKNRFE</sequence>
<dbReference type="InterPro" id="IPR021027">
    <property type="entry name" value="Transposase_put_HTH"/>
</dbReference>
<dbReference type="Pfam" id="PF07282">
    <property type="entry name" value="Cas12f1-like_TNB"/>
    <property type="match status" value="1"/>
</dbReference>
<dbReference type="Pfam" id="PF12323">
    <property type="entry name" value="HTH_OrfB_IS605"/>
    <property type="match status" value="1"/>
</dbReference>
<feature type="compositionally biased region" description="Basic and acidic residues" evidence="7">
    <location>
        <begin position="384"/>
        <end position="396"/>
    </location>
</feature>
<dbReference type="AlphaFoldDB" id="A0A2K9BSL0"/>
<evidence type="ECO:0000256" key="6">
    <source>
        <dbReference type="ARBA" id="ARBA00023172"/>
    </source>
</evidence>
<protein>
    <submittedName>
        <fullName evidence="11">Transposase</fullName>
    </submittedName>
</protein>
<evidence type="ECO:0000313" key="11">
    <source>
        <dbReference type="EMBL" id="AUE03086.1"/>
    </source>
</evidence>
<evidence type="ECO:0000256" key="4">
    <source>
        <dbReference type="ARBA" id="ARBA00022833"/>
    </source>
</evidence>
<dbReference type="InterPro" id="IPR001959">
    <property type="entry name" value="Transposase"/>
</dbReference>
<feature type="domain" description="Transposase putative helix-turn-helix" evidence="10">
    <location>
        <begin position="1"/>
        <end position="44"/>
    </location>
</feature>
<evidence type="ECO:0000256" key="5">
    <source>
        <dbReference type="ARBA" id="ARBA00023125"/>
    </source>
</evidence>
<keyword evidence="6" id="KW-0233">DNA recombination</keyword>
<dbReference type="NCBIfam" id="NF040570">
    <property type="entry name" value="guided_TnpB"/>
    <property type="match status" value="1"/>
</dbReference>
<feature type="region of interest" description="Disordered" evidence="7">
    <location>
        <begin position="359"/>
        <end position="396"/>
    </location>
</feature>
<dbReference type="GO" id="GO:0046872">
    <property type="term" value="F:metal ion binding"/>
    <property type="evidence" value="ECO:0007669"/>
    <property type="project" value="UniProtKB-KW"/>
</dbReference>
<feature type="domain" description="Probable transposase IS891/IS1136/IS1341" evidence="8">
    <location>
        <begin position="160"/>
        <end position="274"/>
    </location>
</feature>
<evidence type="ECO:0000256" key="7">
    <source>
        <dbReference type="SAM" id="MobiDB-lite"/>
    </source>
</evidence>
<proteinExistence type="inferred from homology"/>
<evidence type="ECO:0000259" key="10">
    <source>
        <dbReference type="Pfam" id="PF12323"/>
    </source>
</evidence>
<dbReference type="InterPro" id="IPR010095">
    <property type="entry name" value="Cas12f1-like_TNB"/>
</dbReference>
<keyword evidence="2" id="KW-0815">Transposition</keyword>
<evidence type="ECO:0000313" key="12">
    <source>
        <dbReference type="Proteomes" id="UP000232491"/>
    </source>
</evidence>
<accession>A0A2K9BSL0</accession>
<reference evidence="11 12" key="1">
    <citation type="submission" date="2017-05" db="EMBL/GenBank/DDBJ databases">
        <title>Comparative genomics and methylome analysis of the gut commensal Bifidobacterium breve.</title>
        <authorList>
            <person name="Bottacini F."/>
            <person name="Morrissey R."/>
            <person name="Roberts R.J."/>
            <person name="James K."/>
            <person name="van Breen J."/>
            <person name="Egan M."/>
            <person name="Lambert J."/>
            <person name="van Limpt K."/>
            <person name="Stanton C."/>
            <person name="Knol J."/>
            <person name="O' Connell Motherway M."/>
            <person name="van Sinderen D."/>
        </authorList>
    </citation>
    <scope>NUCLEOTIDE SEQUENCE [LARGE SCALE GENOMIC DNA]</scope>
    <source>
        <strain evidence="11 12">215W447a</strain>
    </source>
</reference>
<dbReference type="Pfam" id="PF01385">
    <property type="entry name" value="OrfB_IS605"/>
    <property type="match status" value="1"/>
</dbReference>
<dbReference type="GO" id="GO:0003677">
    <property type="term" value="F:DNA binding"/>
    <property type="evidence" value="ECO:0007669"/>
    <property type="project" value="UniProtKB-KW"/>
</dbReference>
<dbReference type="GO" id="GO:0032196">
    <property type="term" value="P:transposition"/>
    <property type="evidence" value="ECO:0007669"/>
    <property type="project" value="UniProtKB-KW"/>
</dbReference>
<dbReference type="Proteomes" id="UP000232491">
    <property type="component" value="Chromosome"/>
</dbReference>